<dbReference type="EMBL" id="SZOD01000070">
    <property type="protein sequence ID" value="TKI87067.1"/>
    <property type="molecule type" value="Genomic_DNA"/>
</dbReference>
<protein>
    <submittedName>
        <fullName evidence="1">Site-specific integrase</fullName>
    </submittedName>
</protein>
<reference evidence="1 2" key="1">
    <citation type="journal article" date="2019" name="Environ. Microbiol.">
        <title>An active ?-lactamase is a part of an orchestrated cell wall stress resistance network of Bacillus subtilis and related rhizosphere species.</title>
        <authorList>
            <person name="Bucher T."/>
            <person name="Keren-Paz A."/>
            <person name="Hausser J."/>
            <person name="Olender T."/>
            <person name="Cytryn E."/>
            <person name="Kolodkin-Gal I."/>
        </authorList>
    </citation>
    <scope>NUCLEOTIDE SEQUENCE [LARGE SCALE GENOMIC DNA]</scope>
    <source>
        <strain evidence="1 2">I186</strain>
    </source>
</reference>
<gene>
    <name evidence="1" type="ORF">FC701_03185</name>
</gene>
<proteinExistence type="predicted"/>
<feature type="non-terminal residue" evidence="1">
    <location>
        <position position="274"/>
    </location>
</feature>
<name>A0A4U3AG86_BACMY</name>
<accession>A0A4U3AG86</accession>
<dbReference type="Proteomes" id="UP000305524">
    <property type="component" value="Unassembled WGS sequence"/>
</dbReference>
<evidence type="ECO:0000313" key="1">
    <source>
        <dbReference type="EMBL" id="TKI87067.1"/>
    </source>
</evidence>
<evidence type="ECO:0000313" key="2">
    <source>
        <dbReference type="Proteomes" id="UP000305524"/>
    </source>
</evidence>
<dbReference type="AlphaFoldDB" id="A0A4U3AG86"/>
<sequence length="274" mass="32601">MQSSINCVKCGKKLSPSFVKRKAMICDYCISKKRIHKEQSQEFLAEVFSKKWSANLFLKYIQYLLKLEMRYDTMCKLTRGARKVFCIAEKEFLVPNQITEEWIWNCIEKVNAKVIKRSLITFLEKERLLKIDNDKPLIDSIGRLVESVPKEFRRLLEVYVNEKMQYRNRQIKLNARNELKILTIKADVESFTRCVKFIVEFKPHIFSWEMIQQDDIYDFLLALTPKNREVVRKSLLVLFKLAKRKNFVTHVPILDIKSRELPPTNIPLTMDEQK</sequence>
<organism evidence="1 2">
    <name type="scientific">Bacillus mycoides</name>
    <dbReference type="NCBI Taxonomy" id="1405"/>
    <lineage>
        <taxon>Bacteria</taxon>
        <taxon>Bacillati</taxon>
        <taxon>Bacillota</taxon>
        <taxon>Bacilli</taxon>
        <taxon>Bacillales</taxon>
        <taxon>Bacillaceae</taxon>
        <taxon>Bacillus</taxon>
        <taxon>Bacillus cereus group</taxon>
    </lineage>
</organism>
<comment type="caution">
    <text evidence="1">The sequence shown here is derived from an EMBL/GenBank/DDBJ whole genome shotgun (WGS) entry which is preliminary data.</text>
</comment>